<protein>
    <recommendedName>
        <fullName evidence="7">MmgE/PrpD family protein</fullName>
    </recommendedName>
</protein>
<evidence type="ECO:0000256" key="2">
    <source>
        <dbReference type="SAM" id="MobiDB-lite"/>
    </source>
</evidence>
<dbReference type="SUPFAM" id="SSF103378">
    <property type="entry name" value="2-methylcitrate dehydratase PrpD"/>
    <property type="match status" value="1"/>
</dbReference>
<evidence type="ECO:0000259" key="3">
    <source>
        <dbReference type="Pfam" id="PF03972"/>
    </source>
</evidence>
<proteinExistence type="inferred from homology"/>
<evidence type="ECO:0008006" key="7">
    <source>
        <dbReference type="Google" id="ProtNLM"/>
    </source>
</evidence>
<dbReference type="InterPro" id="IPR045337">
    <property type="entry name" value="MmgE_PrpD_C"/>
</dbReference>
<feature type="domain" description="MmgE/PrpD N-terminal" evidence="3">
    <location>
        <begin position="21"/>
        <end position="255"/>
    </location>
</feature>
<dbReference type="Pfam" id="PF19305">
    <property type="entry name" value="MmgE_PrpD_C"/>
    <property type="match status" value="1"/>
</dbReference>
<dbReference type="InterPro" id="IPR005656">
    <property type="entry name" value="MmgE_PrpD"/>
</dbReference>
<dbReference type="Gene3D" id="1.10.4100.10">
    <property type="entry name" value="2-methylcitrate dehydratase PrpD"/>
    <property type="match status" value="1"/>
</dbReference>
<dbReference type="InterPro" id="IPR042183">
    <property type="entry name" value="MmgE/PrpD_sf_1"/>
</dbReference>
<evidence type="ECO:0000313" key="6">
    <source>
        <dbReference type="Proteomes" id="UP000091926"/>
    </source>
</evidence>
<gene>
    <name evidence="5" type="ORF">BAU07_15600</name>
</gene>
<name>A0A193GFG8_9BORD</name>
<evidence type="ECO:0000256" key="1">
    <source>
        <dbReference type="ARBA" id="ARBA00006174"/>
    </source>
</evidence>
<dbReference type="Proteomes" id="UP000091926">
    <property type="component" value="Chromosome"/>
</dbReference>
<evidence type="ECO:0000259" key="4">
    <source>
        <dbReference type="Pfam" id="PF19305"/>
    </source>
</evidence>
<sequence length="485" mass="49807">MSTQAQTVDGTASSATGLLARQLGAFVAGSRHAAMPPAVTEAVKLRVLDVLAASCSGVLAGNHARLLSLLPEPGSVGIWGTTQARSLRDATIINSAVAHSTYFEDGSRYTGGHPSSAVIPAAMALAQARRASGAALIAAVANGYEVFLRLGRAIYPATVRRGFQSTAILAAPATAAAAATLLDLPADRAAHAIAIACSHGAGLKAALKSADSQPLQVGRSCEGGLLAALYAEQGATGAADIFETGFLPAFAGAADAAAAARDLGMRWHIDETYLKAHGGCRGNHAPIDAVGDALRRHGATLEQIAAIDVKVDTVTHAAAIEPPRNGDQAQFSIAFSIAVMLVAGDATPARYTDAMLSDARVRALMARISVSADAALDAGYPDRRPADVAIMLHDGRVLRHVLDHARGEPENPMSKDDIAAKFRAVAAPLYGAACDAIRDGVMDLHSAPSLDALAALLRPAVSGHPPPTRSLASPSRRRNEPADNS</sequence>
<dbReference type="InterPro" id="IPR036148">
    <property type="entry name" value="MmgE/PrpD_sf"/>
</dbReference>
<dbReference type="RefSeq" id="WP_066659395.1">
    <property type="nucleotide sequence ID" value="NZ_CBCSCL010000021.1"/>
</dbReference>
<reference evidence="5 6" key="1">
    <citation type="submission" date="2016-06" db="EMBL/GenBank/DDBJ databases">
        <title>Complete genome sequences of Bordetella bronchialis and Bordetella flabilis.</title>
        <authorList>
            <person name="LiPuma J.J."/>
            <person name="Spilker T."/>
        </authorList>
    </citation>
    <scope>NUCLEOTIDE SEQUENCE [LARGE SCALE GENOMIC DNA]</scope>
    <source>
        <strain evidence="5 6">AU10664</strain>
    </source>
</reference>
<dbReference type="InterPro" id="IPR045336">
    <property type="entry name" value="MmgE_PrpD_N"/>
</dbReference>
<dbReference type="Gene3D" id="3.30.1330.120">
    <property type="entry name" value="2-methylcitrate dehydratase PrpD"/>
    <property type="match status" value="1"/>
</dbReference>
<dbReference type="AlphaFoldDB" id="A0A193GFG8"/>
<accession>A0A193GFG8</accession>
<feature type="region of interest" description="Disordered" evidence="2">
    <location>
        <begin position="461"/>
        <end position="485"/>
    </location>
</feature>
<dbReference type="EMBL" id="CP016172">
    <property type="protein sequence ID" value="ANN78343.1"/>
    <property type="molecule type" value="Genomic_DNA"/>
</dbReference>
<dbReference type="PANTHER" id="PTHR16943">
    <property type="entry name" value="2-METHYLCITRATE DEHYDRATASE-RELATED"/>
    <property type="match status" value="1"/>
</dbReference>
<dbReference type="InterPro" id="IPR042188">
    <property type="entry name" value="MmgE/PrpD_sf_2"/>
</dbReference>
<dbReference type="STRING" id="463014.BAU07_15600"/>
<dbReference type="GO" id="GO:0016829">
    <property type="term" value="F:lyase activity"/>
    <property type="evidence" value="ECO:0007669"/>
    <property type="project" value="InterPro"/>
</dbReference>
<feature type="domain" description="MmgE/PrpD C-terminal" evidence="4">
    <location>
        <begin position="280"/>
        <end position="432"/>
    </location>
</feature>
<dbReference type="PANTHER" id="PTHR16943:SF8">
    <property type="entry name" value="2-METHYLCITRATE DEHYDRATASE"/>
    <property type="match status" value="1"/>
</dbReference>
<evidence type="ECO:0000313" key="5">
    <source>
        <dbReference type="EMBL" id="ANN78343.1"/>
    </source>
</evidence>
<comment type="similarity">
    <text evidence="1">Belongs to the PrpD family.</text>
</comment>
<dbReference type="KEGG" id="bfz:BAU07_15600"/>
<organism evidence="5 6">
    <name type="scientific">Bordetella flabilis</name>
    <dbReference type="NCBI Taxonomy" id="463014"/>
    <lineage>
        <taxon>Bacteria</taxon>
        <taxon>Pseudomonadati</taxon>
        <taxon>Pseudomonadota</taxon>
        <taxon>Betaproteobacteria</taxon>
        <taxon>Burkholderiales</taxon>
        <taxon>Alcaligenaceae</taxon>
        <taxon>Bordetella</taxon>
    </lineage>
</organism>
<keyword evidence="6" id="KW-1185">Reference proteome</keyword>
<dbReference type="Pfam" id="PF03972">
    <property type="entry name" value="MmgE_PrpD_N"/>
    <property type="match status" value="1"/>
</dbReference>